<sequence>MLKEAVTEGIYRKNIRENFFISQSEMDHKMSKKLQVARIAEQTGLSLSTVSRVLAGKANTSDKARRKVRECAKALGVLEDMAAGRLLLNSLVVFAPRRAFDERSDIFYYRVIQSINKALEPHEVRLRYCALEENDADANLFLARMNEPQTEAALLLGIDDPHIHDLAVDVGKPCVLINCRDRNMRLPTVAPDHRAIGENAARYLFEMGHRDVVNVLCLRRYTMELRLAGIRDAWEAQNLAFDEKRHLLTAPDFSARGCEALVARFLADTPADAVPGALLVGGDFMAAGAVKALQNAGLRVPQDISVMSIDAFNLAAIEDVPLTAVHVPRDALGEEAVLMLQQRLIRPQAATGTLLLNGTLDVRESVRRVRPGRGRTSVQRDGLYD</sequence>
<evidence type="ECO:0000313" key="7">
    <source>
        <dbReference type="Proteomes" id="UP000009342"/>
    </source>
</evidence>
<proteinExistence type="predicted"/>
<dbReference type="InterPro" id="IPR046335">
    <property type="entry name" value="LacI/GalR-like_sensor"/>
</dbReference>
<evidence type="ECO:0000256" key="2">
    <source>
        <dbReference type="ARBA" id="ARBA00023015"/>
    </source>
</evidence>
<dbReference type="CDD" id="cd06267">
    <property type="entry name" value="PBP1_LacI_sugar_binding-like"/>
    <property type="match status" value="1"/>
</dbReference>
<dbReference type="PROSITE" id="PS50932">
    <property type="entry name" value="HTH_LACI_2"/>
    <property type="match status" value="1"/>
</dbReference>
<dbReference type="Proteomes" id="UP000009342">
    <property type="component" value="Unassembled WGS sequence"/>
</dbReference>
<dbReference type="Pfam" id="PF13377">
    <property type="entry name" value="Peripla_BP_3"/>
    <property type="match status" value="1"/>
</dbReference>
<dbReference type="Gene3D" id="1.10.260.40">
    <property type="entry name" value="lambda repressor-like DNA-binding domains"/>
    <property type="match status" value="1"/>
</dbReference>
<reference evidence="7" key="1">
    <citation type="journal article" date="2012" name="PLoS ONE">
        <title>Comparative analysis of genome sequences covering the seven cronobacter species.</title>
        <authorList>
            <person name="Joseph S."/>
            <person name="Desai P."/>
            <person name="Ji Y."/>
            <person name="Cummings C.A."/>
            <person name="Shih R."/>
            <person name="Degoricija L."/>
            <person name="Rico A."/>
            <person name="Brzoska P."/>
            <person name="Hamby S.E."/>
            <person name="Masood N."/>
            <person name="Hariri S."/>
            <person name="Sonbol H."/>
            <person name="Chuzhanova N."/>
            <person name="McClelland M."/>
            <person name="Furtado M.R."/>
            <person name="Forsythe S.J."/>
        </authorList>
    </citation>
    <scope>NUCLEOTIDE SEQUENCE [LARGE SCALE GENOMIC DNA]</scope>
    <source>
        <strain evidence="7">1210</strain>
    </source>
</reference>
<name>A0ABM9Q387_9ENTR</name>
<dbReference type="SUPFAM" id="SSF47413">
    <property type="entry name" value="lambda repressor-like DNA-binding domains"/>
    <property type="match status" value="1"/>
</dbReference>
<feature type="domain" description="HTH lacI-type" evidence="5">
    <location>
        <begin position="39"/>
        <end position="88"/>
    </location>
</feature>
<comment type="caution">
    <text evidence="6">The sequence shown here is derived from an EMBL/GenBank/DDBJ whole genome shotgun (WGS) entry which is preliminary data.</text>
</comment>
<dbReference type="PANTHER" id="PTHR30146">
    <property type="entry name" value="LACI-RELATED TRANSCRIPTIONAL REPRESSOR"/>
    <property type="match status" value="1"/>
</dbReference>
<evidence type="ECO:0000256" key="4">
    <source>
        <dbReference type="ARBA" id="ARBA00023163"/>
    </source>
</evidence>
<accession>A0ABM9Q387</accession>
<evidence type="ECO:0000259" key="5">
    <source>
        <dbReference type="PROSITE" id="PS50932"/>
    </source>
</evidence>
<keyword evidence="1" id="KW-0678">Repressor</keyword>
<organism evidence="6 7">
    <name type="scientific">Cronobacter dublinensis 1210</name>
    <dbReference type="NCBI Taxonomy" id="1208656"/>
    <lineage>
        <taxon>Bacteria</taxon>
        <taxon>Pseudomonadati</taxon>
        <taxon>Pseudomonadota</taxon>
        <taxon>Gammaproteobacteria</taxon>
        <taxon>Enterobacterales</taxon>
        <taxon>Enterobacteriaceae</taxon>
        <taxon>Cronobacter</taxon>
    </lineage>
</organism>
<evidence type="ECO:0000256" key="3">
    <source>
        <dbReference type="ARBA" id="ARBA00023125"/>
    </source>
</evidence>
<dbReference type="InterPro" id="IPR010982">
    <property type="entry name" value="Lambda_DNA-bd_dom_sf"/>
</dbReference>
<protein>
    <submittedName>
        <fullName evidence="6">Transcriptional regulator, LacI family</fullName>
    </submittedName>
</protein>
<dbReference type="CDD" id="cd01392">
    <property type="entry name" value="HTH_LacI"/>
    <property type="match status" value="1"/>
</dbReference>
<dbReference type="InterPro" id="IPR000843">
    <property type="entry name" value="HTH_LacI"/>
</dbReference>
<dbReference type="SUPFAM" id="SSF53822">
    <property type="entry name" value="Periplasmic binding protein-like I"/>
    <property type="match status" value="1"/>
</dbReference>
<evidence type="ECO:0000313" key="6">
    <source>
        <dbReference type="EMBL" id="CCJ79858.1"/>
    </source>
</evidence>
<keyword evidence="3" id="KW-0238">DNA-binding</keyword>
<keyword evidence="7" id="KW-1185">Reference proteome</keyword>
<dbReference type="PANTHER" id="PTHR30146:SF151">
    <property type="entry name" value="HTH-TYPE TRANSCRIPTIONAL REPRESSOR CYTR"/>
    <property type="match status" value="1"/>
</dbReference>
<evidence type="ECO:0000256" key="1">
    <source>
        <dbReference type="ARBA" id="ARBA00022491"/>
    </source>
</evidence>
<keyword evidence="2" id="KW-0805">Transcription regulation</keyword>
<dbReference type="EMBL" id="CAKZ01000022">
    <property type="protein sequence ID" value="CCJ79858.1"/>
    <property type="molecule type" value="Genomic_DNA"/>
</dbReference>
<keyword evidence="4" id="KW-0804">Transcription</keyword>
<gene>
    <name evidence="6" type="ORF">BN134_564</name>
</gene>
<dbReference type="Gene3D" id="3.40.50.2300">
    <property type="match status" value="2"/>
</dbReference>
<dbReference type="InterPro" id="IPR028082">
    <property type="entry name" value="Peripla_BP_I"/>
</dbReference>